<protein>
    <recommendedName>
        <fullName evidence="3 12">Cutinase</fullName>
        <ecNumber evidence="3 12">3.1.1.74</ecNumber>
    </recommendedName>
</protein>
<keyword evidence="6 12" id="KW-0732">Signal</keyword>
<dbReference type="Proteomes" id="UP000775547">
    <property type="component" value="Unassembled WGS sequence"/>
</dbReference>
<feature type="active site" evidence="10">
    <location>
        <position position="166"/>
    </location>
</feature>
<dbReference type="InterPro" id="IPR043579">
    <property type="entry name" value="CUTINASE_2"/>
</dbReference>
<evidence type="ECO:0000256" key="10">
    <source>
        <dbReference type="PIRSR" id="PIRSR611150-1"/>
    </source>
</evidence>
<dbReference type="InterPro" id="IPR043580">
    <property type="entry name" value="CUTINASE_1"/>
</dbReference>
<comment type="similarity">
    <text evidence="2 12">Belongs to the cutinase family.</text>
</comment>
<keyword evidence="14" id="KW-1185">Reference proteome</keyword>
<dbReference type="SUPFAM" id="SSF53474">
    <property type="entry name" value="alpha/beta-Hydrolases"/>
    <property type="match status" value="1"/>
</dbReference>
<dbReference type="InterPro" id="IPR000675">
    <property type="entry name" value="Cutinase/axe"/>
</dbReference>
<dbReference type="EC" id="3.1.1.74" evidence="3 12"/>
<evidence type="ECO:0000256" key="2">
    <source>
        <dbReference type="ARBA" id="ARBA00007534"/>
    </source>
</evidence>
<evidence type="ECO:0000313" key="13">
    <source>
        <dbReference type="EMBL" id="KAG5643736.1"/>
    </source>
</evidence>
<keyword evidence="7 12" id="KW-0378">Hydrolase</keyword>
<evidence type="ECO:0000256" key="3">
    <source>
        <dbReference type="ARBA" id="ARBA00013095"/>
    </source>
</evidence>
<dbReference type="PRINTS" id="PR00129">
    <property type="entry name" value="CUTINASE"/>
</dbReference>
<evidence type="ECO:0000256" key="11">
    <source>
        <dbReference type="PIRSR" id="PIRSR611150-2"/>
    </source>
</evidence>
<evidence type="ECO:0000256" key="8">
    <source>
        <dbReference type="ARBA" id="ARBA00023157"/>
    </source>
</evidence>
<organism evidence="13 14">
    <name type="scientific">Asterophora parasitica</name>
    <dbReference type="NCBI Taxonomy" id="117018"/>
    <lineage>
        <taxon>Eukaryota</taxon>
        <taxon>Fungi</taxon>
        <taxon>Dikarya</taxon>
        <taxon>Basidiomycota</taxon>
        <taxon>Agaricomycotina</taxon>
        <taxon>Agaricomycetes</taxon>
        <taxon>Agaricomycetidae</taxon>
        <taxon>Agaricales</taxon>
        <taxon>Tricholomatineae</taxon>
        <taxon>Lyophyllaceae</taxon>
        <taxon>Asterophora</taxon>
    </lineage>
</organism>
<feature type="disulfide bond" evidence="11">
    <location>
        <begin position="162"/>
        <end position="169"/>
    </location>
</feature>
<dbReference type="GO" id="GO:0005576">
    <property type="term" value="C:extracellular region"/>
    <property type="evidence" value="ECO:0007669"/>
    <property type="project" value="UniProtKB-SubCell"/>
</dbReference>
<accession>A0A9P7K9R9</accession>
<dbReference type="GO" id="GO:0016052">
    <property type="term" value="P:carbohydrate catabolic process"/>
    <property type="evidence" value="ECO:0007669"/>
    <property type="project" value="TreeGrafter"/>
</dbReference>
<dbReference type="Gene3D" id="3.40.50.1820">
    <property type="entry name" value="alpha/beta hydrolase"/>
    <property type="match status" value="1"/>
</dbReference>
<comment type="subcellular location">
    <subcellularLocation>
        <location evidence="1 12">Secreted</location>
    </subcellularLocation>
</comment>
<comment type="catalytic activity">
    <reaction evidence="9 12">
        <text>cutin + H2O = cutin monomers.</text>
        <dbReference type="EC" id="3.1.1.74"/>
    </reaction>
</comment>
<comment type="caution">
    <text evidence="13">The sequence shown here is derived from an EMBL/GenBank/DDBJ whole genome shotgun (WGS) entry which is preliminary data.</text>
</comment>
<evidence type="ECO:0000256" key="6">
    <source>
        <dbReference type="ARBA" id="ARBA00022729"/>
    </source>
</evidence>
<feature type="active site" description="Proton donor/acceptor" evidence="10">
    <location>
        <position position="179"/>
    </location>
</feature>
<dbReference type="AlphaFoldDB" id="A0A9P7K9R9"/>
<evidence type="ECO:0000256" key="4">
    <source>
        <dbReference type="ARBA" id="ARBA00022487"/>
    </source>
</evidence>
<keyword evidence="8 11" id="KW-1015">Disulfide bond</keyword>
<reference evidence="13" key="2">
    <citation type="submission" date="2021-10" db="EMBL/GenBank/DDBJ databases">
        <title>Phylogenomics reveals ancestral predisposition of the termite-cultivated fungus Termitomyces towards a domesticated lifestyle.</title>
        <authorList>
            <person name="Auxier B."/>
            <person name="Grum-Grzhimaylo A."/>
            <person name="Cardenas M.E."/>
            <person name="Lodge J.D."/>
            <person name="Laessoe T."/>
            <person name="Pedersen O."/>
            <person name="Smith M.E."/>
            <person name="Kuyper T.W."/>
            <person name="Franco-Molano E.A."/>
            <person name="Baroni T.J."/>
            <person name="Aanen D.K."/>
        </authorList>
    </citation>
    <scope>NUCLEOTIDE SEQUENCE</scope>
    <source>
        <strain evidence="13">AP01</strain>
        <tissue evidence="13">Mycelium</tissue>
    </source>
</reference>
<reference evidence="13" key="1">
    <citation type="submission" date="2020-07" db="EMBL/GenBank/DDBJ databases">
        <authorList>
            <person name="Nieuwenhuis M."/>
            <person name="Van De Peppel L.J.J."/>
        </authorList>
    </citation>
    <scope>NUCLEOTIDE SEQUENCE</scope>
    <source>
        <strain evidence="13">AP01</strain>
        <tissue evidence="13">Mycelium</tissue>
    </source>
</reference>
<feature type="disulfide bond" evidence="11">
    <location>
        <begin position="28"/>
        <end position="103"/>
    </location>
</feature>
<dbReference type="EMBL" id="JABCKV010000098">
    <property type="protein sequence ID" value="KAG5643736.1"/>
    <property type="molecule type" value="Genomic_DNA"/>
</dbReference>
<feature type="signal peptide" evidence="12">
    <location>
        <begin position="1"/>
        <end position="17"/>
    </location>
</feature>
<dbReference type="GO" id="GO:0050525">
    <property type="term" value="F:cutinase activity"/>
    <property type="evidence" value="ECO:0007669"/>
    <property type="project" value="UniProtKB-UniRule"/>
</dbReference>
<dbReference type="OrthoDB" id="3225429at2759"/>
<keyword evidence="4 12" id="KW-0719">Serine esterase</keyword>
<dbReference type="PROSITE" id="PS00155">
    <property type="entry name" value="CUTINASE_1"/>
    <property type="match status" value="1"/>
</dbReference>
<gene>
    <name evidence="13" type="ORF">DXG03_009727</name>
</gene>
<feature type="active site" description="Nucleophile" evidence="10">
    <location>
        <position position="114"/>
    </location>
</feature>
<evidence type="ECO:0000313" key="14">
    <source>
        <dbReference type="Proteomes" id="UP000775547"/>
    </source>
</evidence>
<evidence type="ECO:0000256" key="1">
    <source>
        <dbReference type="ARBA" id="ARBA00004613"/>
    </source>
</evidence>
<dbReference type="PANTHER" id="PTHR48250">
    <property type="entry name" value="CUTINASE 2-RELATED"/>
    <property type="match status" value="1"/>
</dbReference>
<feature type="chain" id="PRO_5040547696" description="Cutinase" evidence="12">
    <location>
        <begin position="18"/>
        <end position="195"/>
    </location>
</feature>
<evidence type="ECO:0000256" key="5">
    <source>
        <dbReference type="ARBA" id="ARBA00022525"/>
    </source>
</evidence>
<dbReference type="PROSITE" id="PS00931">
    <property type="entry name" value="CUTINASE_2"/>
    <property type="match status" value="1"/>
</dbReference>
<comment type="function">
    <text evidence="12">Catalyzes the hydrolysis of complex carboxylic polyesters found in the cell wall of plants. Degrades cutin, a macromolecule that forms the structure of the plant cuticle.</text>
</comment>
<sequence length="195" mass="19705">MRSSLAVLLTVALSAFAAPAGDVTIQACSSVTVYFARGTSEPGLIGNRVGPQFQDALRSALGSKSLEFVGIDYPATVAGFLAGGDAGGATTMANSVTAKANSCPSTKIVISGYSQGAQVAHLAAGKLTAAIQNRVNAAVVFGDPKNGQAFAGVISGRSKTFCHAGDFICTGGVLVTAAHTNYDQVRVLSLDLHVV</sequence>
<evidence type="ECO:0000256" key="9">
    <source>
        <dbReference type="ARBA" id="ARBA00034045"/>
    </source>
</evidence>
<proteinExistence type="inferred from homology"/>
<dbReference type="PANTHER" id="PTHR48250:SF2">
    <property type="entry name" value="CUTINASE"/>
    <property type="match status" value="1"/>
</dbReference>
<dbReference type="Pfam" id="PF01083">
    <property type="entry name" value="Cutinase"/>
    <property type="match status" value="1"/>
</dbReference>
<dbReference type="InterPro" id="IPR029058">
    <property type="entry name" value="AB_hydrolase_fold"/>
</dbReference>
<keyword evidence="5 12" id="KW-0964">Secreted</keyword>
<name>A0A9P7K9R9_9AGAR</name>
<dbReference type="InterPro" id="IPR011150">
    <property type="entry name" value="Cutinase_monf"/>
</dbReference>
<evidence type="ECO:0000256" key="12">
    <source>
        <dbReference type="RuleBase" id="RU361263"/>
    </source>
</evidence>
<evidence type="ECO:0000256" key="7">
    <source>
        <dbReference type="ARBA" id="ARBA00022801"/>
    </source>
</evidence>
<dbReference type="SMART" id="SM01110">
    <property type="entry name" value="Cutinase"/>
    <property type="match status" value="1"/>
</dbReference>